<sequence>MRTTGPFKRNPARMYARDWPRQQHLDLIKQSGSRAWAVRFSSEPQPVLVICDSITLSALTGQLAPRGTTRSVPPWRGVGADG</sequence>
<dbReference type="AlphaFoldDB" id="A0AAV7T6D2"/>
<comment type="caution">
    <text evidence="1">The sequence shown here is derived from an EMBL/GenBank/DDBJ whole genome shotgun (WGS) entry which is preliminary data.</text>
</comment>
<dbReference type="EMBL" id="JANPWB010000007">
    <property type="protein sequence ID" value="KAJ1171950.1"/>
    <property type="molecule type" value="Genomic_DNA"/>
</dbReference>
<keyword evidence="2" id="KW-1185">Reference proteome</keyword>
<reference evidence="1" key="1">
    <citation type="journal article" date="2022" name="bioRxiv">
        <title>Sequencing and chromosome-scale assembly of the giantPleurodeles waltlgenome.</title>
        <authorList>
            <person name="Brown T."/>
            <person name="Elewa A."/>
            <person name="Iarovenko S."/>
            <person name="Subramanian E."/>
            <person name="Araus A.J."/>
            <person name="Petzold A."/>
            <person name="Susuki M."/>
            <person name="Suzuki K.-i.T."/>
            <person name="Hayashi T."/>
            <person name="Toyoda A."/>
            <person name="Oliveira C."/>
            <person name="Osipova E."/>
            <person name="Leigh N.D."/>
            <person name="Simon A."/>
            <person name="Yun M.H."/>
        </authorList>
    </citation>
    <scope>NUCLEOTIDE SEQUENCE</scope>
    <source>
        <strain evidence="1">20211129_DDA</strain>
        <tissue evidence="1">Liver</tissue>
    </source>
</reference>
<protein>
    <submittedName>
        <fullName evidence="1">Uncharacterized protein</fullName>
    </submittedName>
</protein>
<accession>A0AAV7T6D2</accession>
<evidence type="ECO:0000313" key="2">
    <source>
        <dbReference type="Proteomes" id="UP001066276"/>
    </source>
</evidence>
<dbReference type="Proteomes" id="UP001066276">
    <property type="component" value="Chromosome 4_1"/>
</dbReference>
<name>A0AAV7T6D2_PLEWA</name>
<gene>
    <name evidence="1" type="ORF">NDU88_003807</name>
</gene>
<organism evidence="1 2">
    <name type="scientific">Pleurodeles waltl</name>
    <name type="common">Iberian ribbed newt</name>
    <dbReference type="NCBI Taxonomy" id="8319"/>
    <lineage>
        <taxon>Eukaryota</taxon>
        <taxon>Metazoa</taxon>
        <taxon>Chordata</taxon>
        <taxon>Craniata</taxon>
        <taxon>Vertebrata</taxon>
        <taxon>Euteleostomi</taxon>
        <taxon>Amphibia</taxon>
        <taxon>Batrachia</taxon>
        <taxon>Caudata</taxon>
        <taxon>Salamandroidea</taxon>
        <taxon>Salamandridae</taxon>
        <taxon>Pleurodelinae</taxon>
        <taxon>Pleurodeles</taxon>
    </lineage>
</organism>
<evidence type="ECO:0000313" key="1">
    <source>
        <dbReference type="EMBL" id="KAJ1171950.1"/>
    </source>
</evidence>
<proteinExistence type="predicted"/>